<dbReference type="Gene3D" id="1.10.3210.10">
    <property type="entry name" value="Hypothetical protein af1432"/>
    <property type="match status" value="1"/>
</dbReference>
<feature type="transmembrane region" description="Helical" evidence="6">
    <location>
        <begin position="12"/>
        <end position="34"/>
    </location>
</feature>
<feature type="domain" description="HD-GYP" evidence="8">
    <location>
        <begin position="554"/>
        <end position="748"/>
    </location>
</feature>
<gene>
    <name evidence="9" type="ORF">ACFOSB_15495</name>
</gene>
<evidence type="ECO:0000313" key="10">
    <source>
        <dbReference type="Proteomes" id="UP001595803"/>
    </source>
</evidence>
<feature type="transmembrane region" description="Helical" evidence="6">
    <location>
        <begin position="106"/>
        <end position="123"/>
    </location>
</feature>
<dbReference type="InterPro" id="IPR003018">
    <property type="entry name" value="GAF"/>
</dbReference>
<dbReference type="SMART" id="SM00267">
    <property type="entry name" value="GGDEF"/>
    <property type="match status" value="1"/>
</dbReference>
<dbReference type="CDD" id="cd01949">
    <property type="entry name" value="GGDEF"/>
    <property type="match status" value="1"/>
</dbReference>
<evidence type="ECO:0000256" key="5">
    <source>
        <dbReference type="ARBA" id="ARBA00023136"/>
    </source>
</evidence>
<dbReference type="EMBL" id="JBHRZG010000022">
    <property type="protein sequence ID" value="MFC3834256.1"/>
    <property type="molecule type" value="Genomic_DNA"/>
</dbReference>
<feature type="transmembrane region" description="Helical" evidence="6">
    <location>
        <begin position="79"/>
        <end position="100"/>
    </location>
</feature>
<evidence type="ECO:0000256" key="2">
    <source>
        <dbReference type="ARBA" id="ARBA00022475"/>
    </source>
</evidence>
<dbReference type="InterPro" id="IPR000160">
    <property type="entry name" value="GGDEF_dom"/>
</dbReference>
<protein>
    <submittedName>
        <fullName evidence="9">HD domain-containing phosphohydrolase</fullName>
    </submittedName>
</protein>
<evidence type="ECO:0000256" key="3">
    <source>
        <dbReference type="ARBA" id="ARBA00022692"/>
    </source>
</evidence>
<name>A0ABV7ZDS9_9DEIO</name>
<sequence>MSDANLPALLGAFYLNVCIVTTSAVLMGLTYRLHAASVLTAVLRTALYGATSVVLFLHTVPAAPNVFVDLRVVPLALAAYRLGPGWALLAALPLVTYRVWLGGPALPGALTHLALVLCAATLLRRRDARPGHVPMGHLRRGLSLFALPALSIFPTFLLTGRPAVDATVAYLLVVVLGVAALALWLSVVRVMARAFDHASRDTIPAVDVLTGLGTRAAFERDHVAPNGGWSGQYLLTLDLDHFRAVNVQHGRDAGDLALQAVGRLAARHVPPPGRVYRLSGETFAAQYRAPDVQAARQVAEQFRRRVPATIAAALGSPDATFTVSGALVADGPDALDAADQLLSLAKVSGRDRILDAWAPPPPPPTDAPLNGTSPALETVRALLRFIAGNDDHGNTANLQALLDAAITCVPGAQAGSITVRQGSTSVVVVQSGFSDDLIGTRHTVAQMQRWHGDVAAWRAGRARILHGAALRERSRLSHGDDSATQHTLAGPGRQAQLQANLLLPVLVQGEIYAELNLDSLQGEHDFTAESLRVAEEFGLWAAAILSASARIRQAQSAQDAALLTLGVALEARDMETQGHTQRVIDLSAALGAALQLDAAELQLLRQGAALHDLGKLMIPDGILLKAGPLTPEERAAMQTHAAHGAALAAQLPELSPGVLEIIHSHHERWDGRGYPCGLRGEDIPLLARIFSVCDVYDALTSDRPYKRAWSAEDARCEIAAQAGAQFDPAVVAAFLALTPDTTRPALAG</sequence>
<dbReference type="SMART" id="SM00471">
    <property type="entry name" value="HDc"/>
    <property type="match status" value="1"/>
</dbReference>
<dbReference type="Pfam" id="PF07694">
    <property type="entry name" value="5TM-5TMR_LYT"/>
    <property type="match status" value="1"/>
</dbReference>
<dbReference type="Pfam" id="PF13185">
    <property type="entry name" value="GAF_2"/>
    <property type="match status" value="1"/>
</dbReference>
<dbReference type="RefSeq" id="WP_380102742.1">
    <property type="nucleotide sequence ID" value="NZ_JBHRZG010000022.1"/>
</dbReference>
<keyword evidence="5 6" id="KW-0472">Membrane</keyword>
<dbReference type="SUPFAM" id="SSF55073">
    <property type="entry name" value="Nucleotide cyclase"/>
    <property type="match status" value="1"/>
</dbReference>
<dbReference type="SUPFAM" id="SSF109604">
    <property type="entry name" value="HD-domain/PDEase-like"/>
    <property type="match status" value="1"/>
</dbReference>
<keyword evidence="2" id="KW-1003">Cell membrane</keyword>
<dbReference type="PROSITE" id="PS50887">
    <property type="entry name" value="GGDEF"/>
    <property type="match status" value="1"/>
</dbReference>
<dbReference type="InterPro" id="IPR011620">
    <property type="entry name" value="Sig_transdc_His_kinase_LytS_TM"/>
</dbReference>
<dbReference type="InterPro" id="IPR052020">
    <property type="entry name" value="Cyclic_di-GMP/3'3'-cGAMP_PDE"/>
</dbReference>
<keyword evidence="4 6" id="KW-1133">Transmembrane helix</keyword>
<dbReference type="InterPro" id="IPR043128">
    <property type="entry name" value="Rev_trsase/Diguanyl_cyclase"/>
</dbReference>
<evidence type="ECO:0000259" key="7">
    <source>
        <dbReference type="PROSITE" id="PS50887"/>
    </source>
</evidence>
<dbReference type="InterPro" id="IPR029787">
    <property type="entry name" value="Nucleotide_cyclase"/>
</dbReference>
<dbReference type="InterPro" id="IPR003607">
    <property type="entry name" value="HD/PDEase_dom"/>
</dbReference>
<comment type="subcellular location">
    <subcellularLocation>
        <location evidence="1">Cell membrane</location>
        <topology evidence="1">Multi-pass membrane protein</topology>
    </subcellularLocation>
</comment>
<evidence type="ECO:0000259" key="8">
    <source>
        <dbReference type="PROSITE" id="PS51832"/>
    </source>
</evidence>
<dbReference type="CDD" id="cd00077">
    <property type="entry name" value="HDc"/>
    <property type="match status" value="1"/>
</dbReference>
<evidence type="ECO:0000256" key="1">
    <source>
        <dbReference type="ARBA" id="ARBA00004651"/>
    </source>
</evidence>
<reference evidence="10" key="1">
    <citation type="journal article" date="2019" name="Int. J. Syst. Evol. Microbiol.">
        <title>The Global Catalogue of Microorganisms (GCM) 10K type strain sequencing project: providing services to taxonomists for standard genome sequencing and annotation.</title>
        <authorList>
            <consortium name="The Broad Institute Genomics Platform"/>
            <consortium name="The Broad Institute Genome Sequencing Center for Infectious Disease"/>
            <person name="Wu L."/>
            <person name="Ma J."/>
        </authorList>
    </citation>
    <scope>NUCLEOTIDE SEQUENCE [LARGE SCALE GENOMIC DNA]</scope>
    <source>
        <strain evidence="10">CCTCC AB 2017081</strain>
    </source>
</reference>
<comment type="caution">
    <text evidence="9">The sequence shown here is derived from an EMBL/GenBank/DDBJ whole genome shotgun (WGS) entry which is preliminary data.</text>
</comment>
<dbReference type="Pfam" id="PF13487">
    <property type="entry name" value="HD_5"/>
    <property type="match status" value="1"/>
</dbReference>
<proteinExistence type="predicted"/>
<dbReference type="Proteomes" id="UP001595803">
    <property type="component" value="Unassembled WGS sequence"/>
</dbReference>
<dbReference type="PANTHER" id="PTHR45228">
    <property type="entry name" value="CYCLIC DI-GMP PHOSPHODIESTERASE TM_0186-RELATED"/>
    <property type="match status" value="1"/>
</dbReference>
<feature type="transmembrane region" description="Helical" evidence="6">
    <location>
        <begin position="170"/>
        <end position="192"/>
    </location>
</feature>
<keyword evidence="10" id="KW-1185">Reference proteome</keyword>
<dbReference type="PROSITE" id="PS51832">
    <property type="entry name" value="HD_GYP"/>
    <property type="match status" value="1"/>
</dbReference>
<dbReference type="SUPFAM" id="SSF55781">
    <property type="entry name" value="GAF domain-like"/>
    <property type="match status" value="1"/>
</dbReference>
<feature type="domain" description="GGDEF" evidence="7">
    <location>
        <begin position="230"/>
        <end position="358"/>
    </location>
</feature>
<dbReference type="InterPro" id="IPR037522">
    <property type="entry name" value="HD_GYP_dom"/>
</dbReference>
<accession>A0ABV7ZDS9</accession>
<organism evidence="9 10">
    <name type="scientific">Deinococcus rufus</name>
    <dbReference type="NCBI Taxonomy" id="2136097"/>
    <lineage>
        <taxon>Bacteria</taxon>
        <taxon>Thermotogati</taxon>
        <taxon>Deinococcota</taxon>
        <taxon>Deinococci</taxon>
        <taxon>Deinococcales</taxon>
        <taxon>Deinococcaceae</taxon>
        <taxon>Deinococcus</taxon>
    </lineage>
</organism>
<evidence type="ECO:0000256" key="4">
    <source>
        <dbReference type="ARBA" id="ARBA00022989"/>
    </source>
</evidence>
<dbReference type="Pfam" id="PF00990">
    <property type="entry name" value="GGDEF"/>
    <property type="match status" value="1"/>
</dbReference>
<feature type="transmembrane region" description="Helical" evidence="6">
    <location>
        <begin position="46"/>
        <end position="67"/>
    </location>
</feature>
<evidence type="ECO:0000256" key="6">
    <source>
        <dbReference type="SAM" id="Phobius"/>
    </source>
</evidence>
<dbReference type="Gene3D" id="3.30.70.270">
    <property type="match status" value="1"/>
</dbReference>
<feature type="transmembrane region" description="Helical" evidence="6">
    <location>
        <begin position="144"/>
        <end position="164"/>
    </location>
</feature>
<dbReference type="PANTHER" id="PTHR45228:SF8">
    <property type="entry name" value="TWO-COMPONENT RESPONSE REGULATOR-RELATED"/>
    <property type="match status" value="1"/>
</dbReference>
<evidence type="ECO:0000313" key="9">
    <source>
        <dbReference type="EMBL" id="MFC3834256.1"/>
    </source>
</evidence>
<keyword evidence="3 6" id="KW-0812">Transmembrane</keyword>